<protein>
    <submittedName>
        <fullName evidence="4">DUF218 domain-containing protein</fullName>
    </submittedName>
</protein>
<comment type="caution">
    <text evidence="2">The sequence shown here is derived from an EMBL/GenBank/DDBJ whole genome shotgun (WGS) entry which is preliminary data.</text>
</comment>
<keyword evidence="5" id="KW-1185">Reference proteome</keyword>
<evidence type="ECO:0000313" key="4">
    <source>
        <dbReference type="EMBL" id="CAL4766640.1"/>
    </source>
</evidence>
<accession>A0A9P1BVV3</accession>
<dbReference type="EMBL" id="CAMXCT020000476">
    <property type="protein sequence ID" value="CAL1132703.1"/>
    <property type="molecule type" value="Genomic_DNA"/>
</dbReference>
<evidence type="ECO:0000313" key="3">
    <source>
        <dbReference type="EMBL" id="CAL1132703.1"/>
    </source>
</evidence>
<feature type="signal peptide" evidence="1">
    <location>
        <begin position="1"/>
        <end position="22"/>
    </location>
</feature>
<keyword evidence="1" id="KW-0732">Signal</keyword>
<dbReference type="Proteomes" id="UP001152797">
    <property type="component" value="Unassembled WGS sequence"/>
</dbReference>
<organism evidence="2">
    <name type="scientific">Cladocopium goreaui</name>
    <dbReference type="NCBI Taxonomy" id="2562237"/>
    <lineage>
        <taxon>Eukaryota</taxon>
        <taxon>Sar</taxon>
        <taxon>Alveolata</taxon>
        <taxon>Dinophyceae</taxon>
        <taxon>Suessiales</taxon>
        <taxon>Symbiodiniaceae</taxon>
        <taxon>Cladocopium</taxon>
    </lineage>
</organism>
<proteinExistence type="predicted"/>
<dbReference type="AlphaFoldDB" id="A0A9P1BVV3"/>
<sequence>MISIPLGLQIFLLLAVAVSVYALGHWCVAASRSWRCHQRAAALLRQHPAAGSVALAELCLVHGTPFLLICGGEPERDLLGAQLGTKLARLPHGRVAFFSSGHFKLHEDFQRMEGVQWELLQQLLVLDRDALDTLSNFTSFLRHLRRKGWLKQEGGSASVDVVVLTSAYHARRVRGVAALLLGFYGLSFHVAEVELPTGTAPQSESLWRCIRDVLRAALWLVSGFEGDVLAGWMHQDRRDFRRWYRSKRG</sequence>
<evidence type="ECO:0000313" key="2">
    <source>
        <dbReference type="EMBL" id="CAI3979328.1"/>
    </source>
</evidence>
<name>A0A9P1BVV3_9DINO</name>
<dbReference type="EMBL" id="CAMXCT010000476">
    <property type="protein sequence ID" value="CAI3979328.1"/>
    <property type="molecule type" value="Genomic_DNA"/>
</dbReference>
<reference evidence="2" key="1">
    <citation type="submission" date="2022-10" db="EMBL/GenBank/DDBJ databases">
        <authorList>
            <person name="Chen Y."/>
            <person name="Dougan E. K."/>
            <person name="Chan C."/>
            <person name="Rhodes N."/>
            <person name="Thang M."/>
        </authorList>
    </citation>
    <scope>NUCLEOTIDE SEQUENCE</scope>
</reference>
<dbReference type="OrthoDB" id="446276at2759"/>
<reference evidence="3" key="2">
    <citation type="submission" date="2024-04" db="EMBL/GenBank/DDBJ databases">
        <authorList>
            <person name="Chen Y."/>
            <person name="Shah S."/>
            <person name="Dougan E. K."/>
            <person name="Thang M."/>
            <person name="Chan C."/>
        </authorList>
    </citation>
    <scope>NUCLEOTIDE SEQUENCE [LARGE SCALE GENOMIC DNA]</scope>
</reference>
<dbReference type="EMBL" id="CAMXCT030000476">
    <property type="protein sequence ID" value="CAL4766640.1"/>
    <property type="molecule type" value="Genomic_DNA"/>
</dbReference>
<evidence type="ECO:0000313" key="5">
    <source>
        <dbReference type="Proteomes" id="UP001152797"/>
    </source>
</evidence>
<evidence type="ECO:0000256" key="1">
    <source>
        <dbReference type="SAM" id="SignalP"/>
    </source>
</evidence>
<gene>
    <name evidence="2" type="ORF">C1SCF055_LOCUS7287</name>
</gene>
<feature type="chain" id="PRO_5043269840" evidence="1">
    <location>
        <begin position="23"/>
        <end position="249"/>
    </location>
</feature>